<evidence type="ECO:0000313" key="1">
    <source>
        <dbReference type="EnsemblMetazoa" id="ADIR014183-PA"/>
    </source>
</evidence>
<dbReference type="VEuPathDB" id="VectorBase:ADIR014183"/>
<dbReference type="AlphaFoldDB" id="A0A182NWA3"/>
<dbReference type="EnsemblMetazoa" id="ADIR014183-RA">
    <property type="protein sequence ID" value="ADIR014183-PA"/>
    <property type="gene ID" value="ADIR014183"/>
</dbReference>
<name>A0A182NWA3_9DIPT</name>
<protein>
    <submittedName>
        <fullName evidence="1">Uncharacterized protein</fullName>
    </submittedName>
</protein>
<reference evidence="1" key="2">
    <citation type="submission" date="2020-05" db="UniProtKB">
        <authorList>
            <consortium name="EnsemblMetazoa"/>
        </authorList>
    </citation>
    <scope>IDENTIFICATION</scope>
    <source>
        <strain evidence="1">WRAIR2</strain>
    </source>
</reference>
<reference evidence="2" key="1">
    <citation type="submission" date="2013-03" db="EMBL/GenBank/DDBJ databases">
        <title>The Genome Sequence of Anopheles dirus WRAIR2.</title>
        <authorList>
            <consortium name="The Broad Institute Genomics Platform"/>
            <person name="Neafsey D.E."/>
            <person name="Walton C."/>
            <person name="Walker B."/>
            <person name="Young S.K."/>
            <person name="Zeng Q."/>
            <person name="Gargeya S."/>
            <person name="Fitzgerald M."/>
            <person name="Haas B."/>
            <person name="Abouelleil A."/>
            <person name="Allen A.W."/>
            <person name="Alvarado L."/>
            <person name="Arachchi H.M."/>
            <person name="Berlin A.M."/>
            <person name="Chapman S.B."/>
            <person name="Gainer-Dewar J."/>
            <person name="Goldberg J."/>
            <person name="Griggs A."/>
            <person name="Gujja S."/>
            <person name="Hansen M."/>
            <person name="Howarth C."/>
            <person name="Imamovic A."/>
            <person name="Ireland A."/>
            <person name="Larimer J."/>
            <person name="McCowan C."/>
            <person name="Murphy C."/>
            <person name="Pearson M."/>
            <person name="Poon T.W."/>
            <person name="Priest M."/>
            <person name="Roberts A."/>
            <person name="Saif S."/>
            <person name="Shea T."/>
            <person name="Sisk P."/>
            <person name="Sykes S."/>
            <person name="Wortman J."/>
            <person name="Nusbaum C."/>
            <person name="Birren B."/>
        </authorList>
    </citation>
    <scope>NUCLEOTIDE SEQUENCE [LARGE SCALE GENOMIC DNA]</scope>
    <source>
        <strain evidence="2">WRAIR2</strain>
    </source>
</reference>
<organism evidence="1 2">
    <name type="scientific">Anopheles dirus</name>
    <dbReference type="NCBI Taxonomy" id="7168"/>
    <lineage>
        <taxon>Eukaryota</taxon>
        <taxon>Metazoa</taxon>
        <taxon>Ecdysozoa</taxon>
        <taxon>Arthropoda</taxon>
        <taxon>Hexapoda</taxon>
        <taxon>Insecta</taxon>
        <taxon>Pterygota</taxon>
        <taxon>Neoptera</taxon>
        <taxon>Endopterygota</taxon>
        <taxon>Diptera</taxon>
        <taxon>Nematocera</taxon>
        <taxon>Culicoidea</taxon>
        <taxon>Culicidae</taxon>
        <taxon>Anophelinae</taxon>
        <taxon>Anopheles</taxon>
    </lineage>
</organism>
<keyword evidence="2" id="KW-1185">Reference proteome</keyword>
<evidence type="ECO:0000313" key="2">
    <source>
        <dbReference type="Proteomes" id="UP000075884"/>
    </source>
</evidence>
<accession>A0A182NWA3</accession>
<dbReference type="Proteomes" id="UP000075884">
    <property type="component" value="Unassembled WGS sequence"/>
</dbReference>
<sequence>MTFMFEHVSLCRRKLKNIVKMTIVNANKCLVQLV</sequence>
<proteinExistence type="predicted"/>